<evidence type="ECO:0008006" key="3">
    <source>
        <dbReference type="Google" id="ProtNLM"/>
    </source>
</evidence>
<sequence length="374" mass="44965">MKILLLGFAKLAYMPYINFYLEELACDENEIHILYWNRDDKSDIKLPYNVIFHEFKLYQEDEVKKYKKIPSFIKYRKYANELIKKDEFDLIIVLSTLPGVLLYNVLKKQYANRYIFDYRDFTFENIKFYKNIVRNLIINSKVTFVSSNGFRKYLPKLDKIYTTHNILLDSIENRIKRNELQQKHNPIRVGCWGFIKYESVNKKIIEQLANDSRFEIHYYGRQQSVAYNLKEYCSKNNVKNVYFHGEYKPEERYEFQKETDILNNLYDINLITSSAMSNKYYDGIVFYIPQICSLGSFMGAQVEKVNVGLNCDPYRENFADILYDYYKSIKWEEFEKNCDLELERVLNEYNSAKRILKESIKYCDNSINLENQII</sequence>
<proteinExistence type="predicted"/>
<evidence type="ECO:0000313" key="2">
    <source>
        <dbReference type="Proteomes" id="UP000627781"/>
    </source>
</evidence>
<dbReference type="SUPFAM" id="SSF53756">
    <property type="entry name" value="UDP-Glycosyltransferase/glycogen phosphorylase"/>
    <property type="match status" value="1"/>
</dbReference>
<reference evidence="1 2" key="1">
    <citation type="submission" date="2020-08" db="EMBL/GenBank/DDBJ databases">
        <title>A Genomic Blueprint of the Chicken Gut Microbiome.</title>
        <authorList>
            <person name="Gilroy R."/>
            <person name="Ravi A."/>
            <person name="Getino M."/>
            <person name="Pursley I."/>
            <person name="Horton D.L."/>
            <person name="Alikhan N.-F."/>
            <person name="Baker D."/>
            <person name="Gharbi K."/>
            <person name="Hall N."/>
            <person name="Watson M."/>
            <person name="Adriaenssens E.M."/>
            <person name="Foster-Nyarko E."/>
            <person name="Jarju S."/>
            <person name="Secka A."/>
            <person name="Antonio M."/>
            <person name="Oren A."/>
            <person name="Chaudhuri R."/>
            <person name="La Ragione R.M."/>
            <person name="Hildebrand F."/>
            <person name="Pallen M.J."/>
        </authorList>
    </citation>
    <scope>NUCLEOTIDE SEQUENCE [LARGE SCALE GENOMIC DNA]</scope>
    <source>
        <strain evidence="1 2">Sa3CVN1</strain>
    </source>
</reference>
<organism evidence="1 2">
    <name type="scientific">Clostridium cibarium</name>
    <dbReference type="NCBI Taxonomy" id="2762247"/>
    <lineage>
        <taxon>Bacteria</taxon>
        <taxon>Bacillati</taxon>
        <taxon>Bacillota</taxon>
        <taxon>Clostridia</taxon>
        <taxon>Eubacteriales</taxon>
        <taxon>Clostridiaceae</taxon>
        <taxon>Clostridium</taxon>
    </lineage>
</organism>
<gene>
    <name evidence="1" type="ORF">H9661_18295</name>
</gene>
<evidence type="ECO:0000313" key="1">
    <source>
        <dbReference type="EMBL" id="MBD7913308.1"/>
    </source>
</evidence>
<comment type="caution">
    <text evidence="1">The sequence shown here is derived from an EMBL/GenBank/DDBJ whole genome shotgun (WGS) entry which is preliminary data.</text>
</comment>
<accession>A0ABR8PYS2</accession>
<dbReference type="RefSeq" id="WP_191770209.1">
    <property type="nucleotide sequence ID" value="NZ_JACSRA010000043.1"/>
</dbReference>
<protein>
    <recommendedName>
        <fullName evidence="3">Glycosyltransferase subfamily 4-like N-terminal domain-containing protein</fullName>
    </recommendedName>
</protein>
<dbReference type="Proteomes" id="UP000627781">
    <property type="component" value="Unassembled WGS sequence"/>
</dbReference>
<dbReference type="EMBL" id="JACSRA010000043">
    <property type="protein sequence ID" value="MBD7913308.1"/>
    <property type="molecule type" value="Genomic_DNA"/>
</dbReference>
<keyword evidence="2" id="KW-1185">Reference proteome</keyword>
<name>A0ABR8PYS2_9CLOT</name>
<dbReference type="Gene3D" id="3.40.50.2000">
    <property type="entry name" value="Glycogen Phosphorylase B"/>
    <property type="match status" value="1"/>
</dbReference>